<dbReference type="Pfam" id="PF05947">
    <property type="entry name" value="T6SS_TssF"/>
    <property type="match status" value="1"/>
</dbReference>
<keyword evidence="2" id="KW-1185">Reference proteome</keyword>
<name>A0ABT0PJ69_9GAMM</name>
<dbReference type="RefSeq" id="WP_249701057.1">
    <property type="nucleotide sequence ID" value="NZ_JAMFLX010000025.1"/>
</dbReference>
<evidence type="ECO:0000313" key="1">
    <source>
        <dbReference type="EMBL" id="MCL6271445.1"/>
    </source>
</evidence>
<dbReference type="PANTHER" id="PTHR35370">
    <property type="entry name" value="CYTOPLASMIC PROTEIN-RELATED-RELATED"/>
    <property type="match status" value="1"/>
</dbReference>
<gene>
    <name evidence="1" type="primary">tssF</name>
    <name evidence="1" type="ORF">M3P05_16105</name>
</gene>
<reference evidence="1 2" key="1">
    <citation type="submission" date="2022-05" db="EMBL/GenBank/DDBJ databases">
        <authorList>
            <person name="Park J.-S."/>
        </authorList>
    </citation>
    <scope>NUCLEOTIDE SEQUENCE [LARGE SCALE GENOMIC DNA]</scope>
    <source>
        <strain evidence="1 2">2012CJ34-2</strain>
    </source>
</reference>
<dbReference type="PANTHER" id="PTHR35370:SF1">
    <property type="entry name" value="TYPE VI SECRETION SYSTEM COMPONENT TSSF1"/>
    <property type="match status" value="1"/>
</dbReference>
<dbReference type="NCBIfam" id="TIGR03359">
    <property type="entry name" value="VI_chp_6"/>
    <property type="match status" value="1"/>
</dbReference>
<dbReference type="Proteomes" id="UP001203338">
    <property type="component" value="Unassembled WGS sequence"/>
</dbReference>
<proteinExistence type="predicted"/>
<sequence>MSDLSLWYERELSWFRKHAGKFAEDHPGLARSLGVSDEAVEDPDVSRLVESFALLNARLSCQLDEELPQLTDSLLRMLFPHFLRPLPCVGMMQIRPSEDIGSVQEIPRGSTFRARIDDDRFCDFRTCSPLQMLPFELADAEVEQAPFSRPAPRNCHDVGVMLRLDLAMCDNSLQFHSIGQLSRLDIHLKGELNLTQRLYDQLFSQVCCLSVFDDSGLSVVLPDVHLEPVLMSEDERVLPLSGNSFSGYQLLLEYLNYQNVFLSFRISGLDKVLSRFSGNRLSIGIYLKSMPVELSRSLSAETFQLGCVPVVNLFQRKGEPLKVDQTSLGYPLVIDTRSANAQQVFSVDSVLDISGLRPEPVPEIYGHKYFRRSSYEKGCFWHYLPADSSRSDSCPHGELALTDLNLNPVQPSQHQLSPRLTCSNADQPLELSLLHDLTCLENIAIPATPRMMGKVSPCWQPSLSQENRWVLLAHLQMNFDTLLGGEDPAAELRELLSLYNLNDHASQRRCIEAITAMVSEKVVAPLKVHGRQCYVQGTDITLTLDAARISGVSLVLFIQVLDRMMAGFAGHNSFTRLMVCLKGEPGVFYQCPRRHG</sequence>
<comment type="caution">
    <text evidence="1">The sequence shown here is derived from an EMBL/GenBank/DDBJ whole genome shotgun (WGS) entry which is preliminary data.</text>
</comment>
<dbReference type="PIRSF" id="PIRSF028304">
    <property type="entry name" value="UCP028304"/>
    <property type="match status" value="1"/>
</dbReference>
<organism evidence="1 2">
    <name type="scientific">Parendozoicomonas callyspongiae</name>
    <dbReference type="NCBI Taxonomy" id="2942213"/>
    <lineage>
        <taxon>Bacteria</taxon>
        <taxon>Pseudomonadati</taxon>
        <taxon>Pseudomonadota</taxon>
        <taxon>Gammaproteobacteria</taxon>
        <taxon>Oceanospirillales</taxon>
        <taxon>Endozoicomonadaceae</taxon>
        <taxon>Parendozoicomonas</taxon>
    </lineage>
</organism>
<dbReference type="EMBL" id="JAMFLX010000025">
    <property type="protein sequence ID" value="MCL6271445.1"/>
    <property type="molecule type" value="Genomic_DNA"/>
</dbReference>
<accession>A0ABT0PJ69</accession>
<evidence type="ECO:0000313" key="2">
    <source>
        <dbReference type="Proteomes" id="UP001203338"/>
    </source>
</evidence>
<dbReference type="InterPro" id="IPR010272">
    <property type="entry name" value="T6SS_TssF"/>
</dbReference>
<protein>
    <submittedName>
        <fullName evidence="1">Type VI secretion system baseplate subunit TssF</fullName>
    </submittedName>
</protein>